<sequence length="1233" mass="132902">MAPWCYCLLAFLIRSLSGTPSNSPGESRKPWVTAPVAPGEVVETADEVCKFPGQRLSWWQAQESCEQRLGHLVLPPPNGLLAARLPDPIWVGQREAPLRRPLQRRARTTAALMFGERSADRAARLRTPLPALGELTACAHVQWDATSSDPAALFSLAVPTLANALQLRAFAEPGGAVHAALVVRGHHAPFRAAFRADSRWHHVCATWEQLGGRWSLFADGRRRAGARGLGAGHPLPPGGILVLGQDQDSLGGGFSARDAFSGNLTDFHLWARALSPAQVLRARACAPPPGGLLFRWDLGALDVTPSLLPSVWVRLLCPVPSEECPMWNPGPHTEGSLLCLQPLPFFCCYRTEKYRRLQDAQSWPGQDVISRVNALANATVLLPDPLSEAHGDLSLTEAASFLSILEGVLAKETAPLGPAALLAVLRFLKRVAALGRWEPEPTTGPWEQLGQAVMSVASLVLEEPLAGAWLSVSEVVGGPMALVASVQHLAPLLNSMLTSERPRMHLQYRHASLEVQRLRLREASMEGYVFTVPGGHPEGPGHIRIPAAEVRRLLRKGLSGVTVIHSWFSSSVFQHTLGAPGQEPRAPDSPEETSRMQRFLSTQVGSAIISSEVWDETGEANTAVTFHLQHQTQAFLPKLVEPVCAFWNFSISPDSGGSWATTGCSVTALYQGSTACFCNHSTNFAVLLQVYDVQRGPEEESLLRTLSFVGCGVSFCTLSTTFLLFLAAGVPKSERATVHKNLTFSLASAEGFLMASEWAKADKVACVAVTAVMHLLFLAAFFWMLAEGLLLWSKVVAVNMRPGPRMPLYYATGWGVPVAIVAITLAMSPHDYVATGHCWLNVHTDAIWAFVGPVLFVLTANTCILVRVVIVTVSSARRRARMLSPQPCVQQQLRIQMWATVKPVLVLLPVLGLTWLVGLLVHLSPAWAYAAVGLNSLQGPYIFLVYAAYNGEVRSALQRMAEKKAAEAFTVGRPGDRGAGGPTSGRDPSADAPSFQARCSPMGPGFHSRPSCPWEVAREDPRVLAPPQRHLALRGTHGPRVPTTFSSIAEPERPAVELTAFKASASPSAKWAGGAPCRPAGRAQASCRWGACRAGRKAPPPPTLPAHHPATHLGSQPPSTRPRRRSVCGNKRAAEAPLRSSDSAFVSAEWVSRDSAWGLSCKLHLRTSASPPGGPCRPACGPSPTPRASASPSCQGNPWPWSSRLPRQVPQLCPQLSARDRPSPLPLPPAPKF</sequence>
<reference evidence="1" key="1">
    <citation type="submission" date="2023-05" db="EMBL/GenBank/DDBJ databases">
        <authorList>
            <consortium name="ELIXIR-Norway"/>
        </authorList>
    </citation>
    <scope>NUCLEOTIDE SEQUENCE</scope>
</reference>
<proteinExistence type="predicted"/>
<dbReference type="Proteomes" id="UP001162501">
    <property type="component" value="Chromosome 4"/>
</dbReference>
<name>A0AC59ZV62_RANTA</name>
<organism evidence="1 2">
    <name type="scientific">Rangifer tarandus platyrhynchus</name>
    <name type="common">Svalbard reindeer</name>
    <dbReference type="NCBI Taxonomy" id="3082113"/>
    <lineage>
        <taxon>Eukaryota</taxon>
        <taxon>Metazoa</taxon>
        <taxon>Chordata</taxon>
        <taxon>Craniata</taxon>
        <taxon>Vertebrata</taxon>
        <taxon>Euteleostomi</taxon>
        <taxon>Mammalia</taxon>
        <taxon>Eutheria</taxon>
        <taxon>Laurasiatheria</taxon>
        <taxon>Artiodactyla</taxon>
        <taxon>Ruminantia</taxon>
        <taxon>Pecora</taxon>
        <taxon>Cervidae</taxon>
        <taxon>Odocoileinae</taxon>
        <taxon>Rangifer</taxon>
    </lineage>
</organism>
<accession>A0AC59ZV62</accession>
<evidence type="ECO:0000313" key="1">
    <source>
        <dbReference type="EMBL" id="CAN0514881.1"/>
    </source>
</evidence>
<evidence type="ECO:0000313" key="2">
    <source>
        <dbReference type="Proteomes" id="UP001162501"/>
    </source>
</evidence>
<protein>
    <submittedName>
        <fullName evidence="1">Uncharacterized protein</fullName>
    </submittedName>
</protein>
<reference evidence="1" key="2">
    <citation type="submission" date="2025-03" db="EMBL/GenBank/DDBJ databases">
        <authorList>
            <consortium name="ELIXIR-Norway"/>
            <consortium name="Elixir Norway"/>
        </authorList>
    </citation>
    <scope>NUCLEOTIDE SEQUENCE</scope>
</reference>
<dbReference type="EMBL" id="OX596088">
    <property type="protein sequence ID" value="CAN0514881.1"/>
    <property type="molecule type" value="Genomic_DNA"/>
</dbReference>
<gene>
    <name evidence="1" type="ORF">MRATA1EN22A_LOCUS23381</name>
</gene>